<feature type="binding site" evidence="5">
    <location>
        <position position="64"/>
    </location>
    <ligand>
        <name>Mg(2+)</name>
        <dbReference type="ChEBI" id="CHEBI:18420"/>
        <label>1</label>
        <note>catalytic</note>
    </ligand>
</feature>
<feature type="binding site" evidence="5">
    <location>
        <position position="86"/>
    </location>
    <ligand>
        <name>Mg(2+)</name>
        <dbReference type="ChEBI" id="CHEBI:18420"/>
        <label>1</label>
        <note>catalytic</note>
    </ligand>
</feature>
<comment type="similarity">
    <text evidence="4">Belongs to the inositol monophosphatase superfamily. CysQ family.</text>
</comment>
<feature type="binding site" evidence="4">
    <location>
        <position position="84"/>
    </location>
    <ligand>
        <name>Mg(2+)</name>
        <dbReference type="ChEBI" id="CHEBI:18420"/>
        <label>2</label>
    </ligand>
</feature>
<dbReference type="Gene3D" id="3.40.190.80">
    <property type="match status" value="1"/>
</dbReference>
<evidence type="ECO:0000256" key="4">
    <source>
        <dbReference type="HAMAP-Rule" id="MF_02095"/>
    </source>
</evidence>
<feature type="binding site" evidence="4">
    <location>
        <position position="86"/>
    </location>
    <ligand>
        <name>Mg(2+)</name>
        <dbReference type="ChEBI" id="CHEBI:18420"/>
        <label>1</label>
    </ligand>
</feature>
<dbReference type="RefSeq" id="WP_160130097.1">
    <property type="nucleotide sequence ID" value="NZ_CP019288.1"/>
</dbReference>
<dbReference type="GO" id="GO:0000103">
    <property type="term" value="P:sulfate assimilation"/>
    <property type="evidence" value="ECO:0007669"/>
    <property type="project" value="TreeGrafter"/>
</dbReference>
<comment type="function">
    <text evidence="4">Converts adenosine-3',5'-bisphosphate (PAP) to AMP.</text>
</comment>
<evidence type="ECO:0000256" key="2">
    <source>
        <dbReference type="ARBA" id="ARBA00022723"/>
    </source>
</evidence>
<evidence type="ECO:0000313" key="7">
    <source>
        <dbReference type="Proteomes" id="UP000464657"/>
    </source>
</evidence>
<feature type="binding site" evidence="5">
    <location>
        <position position="223"/>
    </location>
    <ligand>
        <name>Mg(2+)</name>
        <dbReference type="ChEBI" id="CHEBI:18420"/>
        <label>1</label>
        <note>catalytic</note>
    </ligand>
</feature>
<dbReference type="KEGG" id="kan:IMCC3317_28540"/>
<accession>A0A7L4ZLM1</accession>
<dbReference type="NCBIfam" id="TIGR01331">
    <property type="entry name" value="bisphos_cysQ"/>
    <property type="match status" value="1"/>
</dbReference>
<feature type="binding site" evidence="4">
    <location>
        <position position="223"/>
    </location>
    <ligand>
        <name>Mg(2+)</name>
        <dbReference type="ChEBI" id="CHEBI:18420"/>
        <label>2</label>
    </ligand>
</feature>
<organism evidence="6 7">
    <name type="scientific">Kordia antarctica</name>
    <dbReference type="NCBI Taxonomy" id="1218801"/>
    <lineage>
        <taxon>Bacteria</taxon>
        <taxon>Pseudomonadati</taxon>
        <taxon>Bacteroidota</taxon>
        <taxon>Flavobacteriia</taxon>
        <taxon>Flavobacteriales</taxon>
        <taxon>Flavobacteriaceae</taxon>
        <taxon>Kordia</taxon>
    </lineage>
</organism>
<keyword evidence="4 6" id="KW-0378">Hydrolase</keyword>
<dbReference type="EMBL" id="CP019288">
    <property type="protein sequence ID" value="QHI37475.1"/>
    <property type="molecule type" value="Genomic_DNA"/>
</dbReference>
<dbReference type="Gene3D" id="3.30.540.10">
    <property type="entry name" value="Fructose-1,6-Bisphosphatase, subunit A, domain 1"/>
    <property type="match status" value="1"/>
</dbReference>
<feature type="binding site" evidence="4">
    <location>
        <position position="64"/>
    </location>
    <ligand>
        <name>Mg(2+)</name>
        <dbReference type="ChEBI" id="CHEBI:18420"/>
        <label>1</label>
    </ligand>
</feature>
<dbReference type="AlphaFoldDB" id="A0A7L4ZLM1"/>
<dbReference type="PANTHER" id="PTHR43028:SF5">
    <property type="entry name" value="3'(2'),5'-BISPHOSPHATE NUCLEOTIDASE 1"/>
    <property type="match status" value="1"/>
</dbReference>
<dbReference type="InterPro" id="IPR050725">
    <property type="entry name" value="CysQ/Inositol_MonoPase"/>
</dbReference>
<dbReference type="PANTHER" id="PTHR43028">
    <property type="entry name" value="3'(2'),5'-BISPHOSPHATE NUCLEOTIDASE 1"/>
    <property type="match status" value="1"/>
</dbReference>
<dbReference type="SUPFAM" id="SSF56655">
    <property type="entry name" value="Carbohydrate phosphatase"/>
    <property type="match status" value="1"/>
</dbReference>
<evidence type="ECO:0000313" key="6">
    <source>
        <dbReference type="EMBL" id="QHI37475.1"/>
    </source>
</evidence>
<dbReference type="HAMAP" id="MF_02095">
    <property type="entry name" value="CysQ"/>
    <property type="match status" value="1"/>
</dbReference>
<dbReference type="InterPro" id="IPR006240">
    <property type="entry name" value="CysQ"/>
</dbReference>
<dbReference type="GO" id="GO:0000287">
    <property type="term" value="F:magnesium ion binding"/>
    <property type="evidence" value="ECO:0007669"/>
    <property type="project" value="UniProtKB-UniRule"/>
</dbReference>
<gene>
    <name evidence="4 6" type="primary">cysQ</name>
    <name evidence="6" type="ORF">IMCC3317_28540</name>
</gene>
<evidence type="ECO:0000256" key="3">
    <source>
        <dbReference type="ARBA" id="ARBA00022842"/>
    </source>
</evidence>
<dbReference type="GO" id="GO:0008441">
    <property type="term" value="F:3'(2'),5'-bisphosphate nucleotidase activity"/>
    <property type="evidence" value="ECO:0007669"/>
    <property type="project" value="UniProtKB-UniRule"/>
</dbReference>
<keyword evidence="4" id="KW-1003">Cell membrane</keyword>
<dbReference type="EC" id="3.1.3.7" evidence="4"/>
<keyword evidence="3 4" id="KW-0460">Magnesium</keyword>
<dbReference type="PROSITE" id="PS00629">
    <property type="entry name" value="IMP_1"/>
    <property type="match status" value="1"/>
</dbReference>
<feature type="binding site" evidence="4">
    <location>
        <position position="223"/>
    </location>
    <ligand>
        <name>substrate</name>
    </ligand>
</feature>
<dbReference type="CDD" id="cd01638">
    <property type="entry name" value="CysQ"/>
    <property type="match status" value="1"/>
</dbReference>
<feature type="binding site" evidence="4">
    <location>
        <position position="84"/>
    </location>
    <ligand>
        <name>Mg(2+)</name>
        <dbReference type="ChEBI" id="CHEBI:18420"/>
        <label>1</label>
    </ligand>
</feature>
<feature type="binding site" evidence="4">
    <location>
        <begin position="86"/>
        <end position="89"/>
    </location>
    <ligand>
        <name>substrate</name>
    </ligand>
</feature>
<dbReference type="GO" id="GO:0005886">
    <property type="term" value="C:plasma membrane"/>
    <property type="evidence" value="ECO:0007669"/>
    <property type="project" value="UniProtKB-SubCell"/>
</dbReference>
<comment type="catalytic activity">
    <reaction evidence="1 4">
        <text>adenosine 3',5'-bisphosphate + H2O = AMP + phosphate</text>
        <dbReference type="Rhea" id="RHEA:10040"/>
        <dbReference type="ChEBI" id="CHEBI:15377"/>
        <dbReference type="ChEBI" id="CHEBI:43474"/>
        <dbReference type="ChEBI" id="CHEBI:58343"/>
        <dbReference type="ChEBI" id="CHEBI:456215"/>
        <dbReference type="EC" id="3.1.3.7"/>
    </reaction>
</comment>
<comment type="subcellular location">
    <subcellularLocation>
        <location evidence="4">Cell membrane</location>
        <topology evidence="4">Peripheral membrane protein</topology>
        <orientation evidence="4">Cytoplasmic side</orientation>
    </subcellularLocation>
</comment>
<proteinExistence type="inferred from homology"/>
<reference evidence="6 7" key="1">
    <citation type="journal article" date="2013" name="Int. J. Syst. Evol. Microbiol.">
        <title>Kordia antarctica sp. nov., isolated from Antarctic seawater.</title>
        <authorList>
            <person name="Baek K."/>
            <person name="Choi A."/>
            <person name="Kang I."/>
            <person name="Lee K."/>
            <person name="Cho J.C."/>
        </authorList>
    </citation>
    <scope>NUCLEOTIDE SEQUENCE [LARGE SCALE GENOMIC DNA]</scope>
    <source>
        <strain evidence="6 7">IMCC3317</strain>
    </source>
</reference>
<dbReference type="Proteomes" id="UP000464657">
    <property type="component" value="Chromosome"/>
</dbReference>
<feature type="binding site" evidence="5">
    <location>
        <position position="87"/>
    </location>
    <ligand>
        <name>Mg(2+)</name>
        <dbReference type="ChEBI" id="CHEBI:18420"/>
        <label>1</label>
        <note>catalytic</note>
    </ligand>
</feature>
<dbReference type="Pfam" id="PF00459">
    <property type="entry name" value="Inositol_P"/>
    <property type="match status" value="1"/>
</dbReference>
<feature type="binding site" evidence="4">
    <location>
        <position position="64"/>
    </location>
    <ligand>
        <name>substrate</name>
    </ligand>
</feature>
<feature type="binding site" evidence="4">
    <location>
        <position position="87"/>
    </location>
    <ligand>
        <name>Mg(2+)</name>
        <dbReference type="ChEBI" id="CHEBI:18420"/>
        <label>2</label>
    </ligand>
</feature>
<protein>
    <recommendedName>
        <fullName evidence="4">3'(2'),5'-bisphosphate nucleotidase CysQ</fullName>
        <ecNumber evidence="4">3.1.3.7</ecNumber>
    </recommendedName>
    <alternativeName>
        <fullName evidence="4">3'(2'),5-bisphosphonucleoside 3'(2')-phosphohydrolase</fullName>
    </alternativeName>
    <alternativeName>
        <fullName evidence="4">3'-phosphoadenosine 5'-phosphate phosphatase</fullName>
        <shortName evidence="4">PAP phosphatase</shortName>
    </alternativeName>
</protein>
<sequence>MQSHLQKAIKASINAGKIIMDIYENQIVEVETKADNSPVTIADKKANAFIEEALESTNIPVLSEEGEHATYEIRKNWNQCWIVDPLDGTKEFIKRNGEFTVNIALIENGKPILGVIYIPAQKTLYYAVVSEQKAFKIELAEHNISTDMLENAVEIVPASESDVVTITSSRSYTNQQVLDLIAKHEGEQKQVELIKAGSSLKFCLVAEGKASYYPRYAPTMEWDTAAGHAICNAVGVEVYSLETQKPLKYNKENLLNPWFIVRKVT</sequence>
<dbReference type="InterPro" id="IPR020583">
    <property type="entry name" value="Inositol_monoP_metal-BS"/>
</dbReference>
<keyword evidence="2 4" id="KW-0479">Metal-binding</keyword>
<keyword evidence="7" id="KW-1185">Reference proteome</keyword>
<dbReference type="GO" id="GO:0050427">
    <property type="term" value="P:3'-phosphoadenosine 5'-phosphosulfate metabolic process"/>
    <property type="evidence" value="ECO:0007669"/>
    <property type="project" value="TreeGrafter"/>
</dbReference>
<feature type="binding site" evidence="5">
    <location>
        <position position="84"/>
    </location>
    <ligand>
        <name>Mg(2+)</name>
        <dbReference type="ChEBI" id="CHEBI:18420"/>
        <label>1</label>
        <note>catalytic</note>
    </ligand>
</feature>
<keyword evidence="4" id="KW-0472">Membrane</keyword>
<evidence type="ECO:0000256" key="5">
    <source>
        <dbReference type="PIRSR" id="PIRSR600760-2"/>
    </source>
</evidence>
<comment type="cofactor">
    <cofactor evidence="4 5">
        <name>Mg(2+)</name>
        <dbReference type="ChEBI" id="CHEBI:18420"/>
    </cofactor>
</comment>
<dbReference type="OrthoDB" id="9772456at2"/>
<name>A0A7L4ZLM1_9FLAO</name>
<dbReference type="InterPro" id="IPR000760">
    <property type="entry name" value="Inositol_monophosphatase-like"/>
</dbReference>
<evidence type="ECO:0000256" key="1">
    <source>
        <dbReference type="ARBA" id="ARBA00001625"/>
    </source>
</evidence>